<dbReference type="SUPFAM" id="SSF50129">
    <property type="entry name" value="GroES-like"/>
    <property type="match status" value="1"/>
</dbReference>
<dbReference type="PANTHER" id="PTHR42940:SF8">
    <property type="entry name" value="VACUOLAR PROTEIN SORTING-ASSOCIATED PROTEIN 11"/>
    <property type="match status" value="1"/>
</dbReference>
<evidence type="ECO:0000256" key="5">
    <source>
        <dbReference type="ARBA" id="ARBA00022833"/>
    </source>
</evidence>
<evidence type="ECO:0000313" key="12">
    <source>
        <dbReference type="Proteomes" id="UP001060039"/>
    </source>
</evidence>
<dbReference type="EC" id="1.1.1.1" evidence="3"/>
<keyword evidence="4" id="KW-0479">Metal-binding</keyword>
<dbReference type="RefSeq" id="WP_255160856.1">
    <property type="nucleotide sequence ID" value="NZ_CP101497.1"/>
</dbReference>
<dbReference type="Gene3D" id="3.40.50.720">
    <property type="entry name" value="NAD(P)-binding Rossmann-like Domain"/>
    <property type="match status" value="1"/>
</dbReference>
<keyword evidence="6" id="KW-0560">Oxidoreductase</keyword>
<evidence type="ECO:0000313" key="11">
    <source>
        <dbReference type="EMBL" id="UTT63725.1"/>
    </source>
</evidence>
<dbReference type="InterPro" id="IPR013149">
    <property type="entry name" value="ADH-like_C"/>
</dbReference>
<dbReference type="PANTHER" id="PTHR42940">
    <property type="entry name" value="ALCOHOL DEHYDROGENASE 1-RELATED"/>
    <property type="match status" value="1"/>
</dbReference>
<dbReference type="InterPro" id="IPR011032">
    <property type="entry name" value="GroES-like_sf"/>
</dbReference>
<evidence type="ECO:0000256" key="8">
    <source>
        <dbReference type="ARBA" id="ARBA00049243"/>
    </source>
</evidence>
<comment type="cofactor">
    <cofactor evidence="1">
        <name>Zn(2+)</name>
        <dbReference type="ChEBI" id="CHEBI:29105"/>
    </cofactor>
</comment>
<sequence length="292" mass="29794">MAGIGPGASAALPRIPGIDPVGVIHAVGHGVNAARIGEPVVVKPNIPCGSCDFCSRGSEARCPQQTVIGVHRDGGAAEYVAVPAASAIPRGELDAALAVGMLHSLPIVLQALRAAGDVHTGQTVVISGATGVLGDVAAQYARHRGARVVAVSRRPAPALDGVESIVADSSEIVARVRELAPDGVDLALDTTGSADVASALLGVLGWGATLSVCSASVSTDLRVDLRRFYLGRHRLVGSASADYADIRDAIALTASGAVVPRIDSRYPLATITSAYERFSHPDRLGKVVIDVS</sequence>
<evidence type="ECO:0000256" key="7">
    <source>
        <dbReference type="ARBA" id="ARBA00049164"/>
    </source>
</evidence>
<dbReference type="InterPro" id="IPR036291">
    <property type="entry name" value="NAD(P)-bd_dom_sf"/>
</dbReference>
<feature type="domain" description="Alcohol dehydrogenase-like C-terminal" evidence="9">
    <location>
        <begin position="133"/>
        <end position="254"/>
    </location>
</feature>
<comment type="catalytic activity">
    <reaction evidence="7">
        <text>a secondary alcohol + NAD(+) = a ketone + NADH + H(+)</text>
        <dbReference type="Rhea" id="RHEA:10740"/>
        <dbReference type="ChEBI" id="CHEBI:15378"/>
        <dbReference type="ChEBI" id="CHEBI:17087"/>
        <dbReference type="ChEBI" id="CHEBI:35681"/>
        <dbReference type="ChEBI" id="CHEBI:57540"/>
        <dbReference type="ChEBI" id="CHEBI:57945"/>
        <dbReference type="EC" id="1.1.1.1"/>
    </reaction>
</comment>
<organism evidence="11 12">
    <name type="scientific">Microcella humidisoli</name>
    <dbReference type="NCBI Taxonomy" id="2963406"/>
    <lineage>
        <taxon>Bacteria</taxon>
        <taxon>Bacillati</taxon>
        <taxon>Actinomycetota</taxon>
        <taxon>Actinomycetes</taxon>
        <taxon>Micrococcales</taxon>
        <taxon>Microbacteriaceae</taxon>
        <taxon>Microcella</taxon>
    </lineage>
</organism>
<comment type="similarity">
    <text evidence="2">Belongs to the zinc-containing alcohol dehydrogenase family.</text>
</comment>
<proteinExistence type="inferred from homology"/>
<keyword evidence="5" id="KW-0862">Zinc</keyword>
<name>A0ABY5G0S7_9MICO</name>
<dbReference type="Proteomes" id="UP001060039">
    <property type="component" value="Chromosome"/>
</dbReference>
<accession>A0ABY5G0S7</accession>
<evidence type="ECO:0000256" key="2">
    <source>
        <dbReference type="ARBA" id="ARBA00008072"/>
    </source>
</evidence>
<evidence type="ECO:0000259" key="9">
    <source>
        <dbReference type="Pfam" id="PF00107"/>
    </source>
</evidence>
<gene>
    <name evidence="11" type="ORF">NNL39_01435</name>
</gene>
<dbReference type="EMBL" id="CP101497">
    <property type="protein sequence ID" value="UTT63725.1"/>
    <property type="molecule type" value="Genomic_DNA"/>
</dbReference>
<evidence type="ECO:0000256" key="1">
    <source>
        <dbReference type="ARBA" id="ARBA00001947"/>
    </source>
</evidence>
<evidence type="ECO:0000256" key="6">
    <source>
        <dbReference type="ARBA" id="ARBA00023002"/>
    </source>
</evidence>
<evidence type="ECO:0000256" key="4">
    <source>
        <dbReference type="ARBA" id="ARBA00022723"/>
    </source>
</evidence>
<reference evidence="11" key="1">
    <citation type="submission" date="2022-07" db="EMBL/GenBank/DDBJ databases">
        <title>Taxonomic analysis of Microcella humidisoli nov. sp., isolated from riverside soil.</title>
        <authorList>
            <person name="Molina K.M."/>
            <person name="Kim S.B."/>
        </authorList>
    </citation>
    <scope>NUCLEOTIDE SEQUENCE</scope>
    <source>
        <strain evidence="11">MMS21-STM10</strain>
    </source>
</reference>
<dbReference type="Pfam" id="PF08240">
    <property type="entry name" value="ADH_N"/>
    <property type="match status" value="1"/>
</dbReference>
<feature type="domain" description="Alcohol dehydrogenase-like N-terminal" evidence="10">
    <location>
        <begin position="9"/>
        <end position="89"/>
    </location>
</feature>
<dbReference type="SUPFAM" id="SSF51735">
    <property type="entry name" value="NAD(P)-binding Rossmann-fold domains"/>
    <property type="match status" value="1"/>
</dbReference>
<dbReference type="InterPro" id="IPR013154">
    <property type="entry name" value="ADH-like_N"/>
</dbReference>
<evidence type="ECO:0000259" key="10">
    <source>
        <dbReference type="Pfam" id="PF08240"/>
    </source>
</evidence>
<evidence type="ECO:0000256" key="3">
    <source>
        <dbReference type="ARBA" id="ARBA00013190"/>
    </source>
</evidence>
<comment type="catalytic activity">
    <reaction evidence="8">
        <text>a primary alcohol + NAD(+) = an aldehyde + NADH + H(+)</text>
        <dbReference type="Rhea" id="RHEA:10736"/>
        <dbReference type="ChEBI" id="CHEBI:15378"/>
        <dbReference type="ChEBI" id="CHEBI:15734"/>
        <dbReference type="ChEBI" id="CHEBI:17478"/>
        <dbReference type="ChEBI" id="CHEBI:57540"/>
        <dbReference type="ChEBI" id="CHEBI:57945"/>
        <dbReference type="EC" id="1.1.1.1"/>
    </reaction>
</comment>
<keyword evidence="12" id="KW-1185">Reference proteome</keyword>
<dbReference type="Gene3D" id="3.90.180.10">
    <property type="entry name" value="Medium-chain alcohol dehydrogenases, catalytic domain"/>
    <property type="match status" value="1"/>
</dbReference>
<dbReference type="Pfam" id="PF00107">
    <property type="entry name" value="ADH_zinc_N"/>
    <property type="match status" value="1"/>
</dbReference>
<protein>
    <recommendedName>
        <fullName evidence="3">alcohol dehydrogenase</fullName>
        <ecNumber evidence="3">1.1.1.1</ecNumber>
    </recommendedName>
</protein>